<name>A0AAD9QW18_ACRCE</name>
<dbReference type="EMBL" id="JARQWQ010000012">
    <property type="protein sequence ID" value="KAK2568466.1"/>
    <property type="molecule type" value="Genomic_DNA"/>
</dbReference>
<dbReference type="Proteomes" id="UP001249851">
    <property type="component" value="Unassembled WGS sequence"/>
</dbReference>
<dbReference type="InterPro" id="IPR013783">
    <property type="entry name" value="Ig-like_fold"/>
</dbReference>
<evidence type="ECO:0000256" key="1">
    <source>
        <dbReference type="SAM" id="MobiDB-lite"/>
    </source>
</evidence>
<dbReference type="InterPro" id="IPR036116">
    <property type="entry name" value="FN3_sf"/>
</dbReference>
<feature type="region of interest" description="Disordered" evidence="1">
    <location>
        <begin position="374"/>
        <end position="417"/>
    </location>
</feature>
<protein>
    <submittedName>
        <fullName evidence="3">Uncharacterized protein</fullName>
    </submittedName>
</protein>
<feature type="chain" id="PRO_5042213627" evidence="2">
    <location>
        <begin position="30"/>
        <end position="417"/>
    </location>
</feature>
<dbReference type="AlphaFoldDB" id="A0AAD9QW18"/>
<organism evidence="3 4">
    <name type="scientific">Acropora cervicornis</name>
    <name type="common">Staghorn coral</name>
    <dbReference type="NCBI Taxonomy" id="6130"/>
    <lineage>
        <taxon>Eukaryota</taxon>
        <taxon>Metazoa</taxon>
        <taxon>Cnidaria</taxon>
        <taxon>Anthozoa</taxon>
        <taxon>Hexacorallia</taxon>
        <taxon>Scleractinia</taxon>
        <taxon>Astrocoeniina</taxon>
        <taxon>Acroporidae</taxon>
        <taxon>Acropora</taxon>
    </lineage>
</organism>
<dbReference type="Gene3D" id="2.60.40.10">
    <property type="entry name" value="Immunoglobulins"/>
    <property type="match status" value="1"/>
</dbReference>
<evidence type="ECO:0000313" key="4">
    <source>
        <dbReference type="Proteomes" id="UP001249851"/>
    </source>
</evidence>
<evidence type="ECO:0000256" key="2">
    <source>
        <dbReference type="SAM" id="SignalP"/>
    </source>
</evidence>
<dbReference type="SUPFAM" id="SSF49265">
    <property type="entry name" value="Fibronectin type III"/>
    <property type="match status" value="1"/>
</dbReference>
<reference evidence="3" key="2">
    <citation type="journal article" date="2023" name="Science">
        <title>Genomic signatures of disease resistance in endangered staghorn corals.</title>
        <authorList>
            <person name="Vollmer S.V."/>
            <person name="Selwyn J.D."/>
            <person name="Despard B.A."/>
            <person name="Roesel C.L."/>
        </authorList>
    </citation>
    <scope>NUCLEOTIDE SEQUENCE</scope>
    <source>
        <strain evidence="3">K2</strain>
    </source>
</reference>
<sequence length="417" mass="46208">MAEVKSAGWAIIAIAIVILQSLSLPVTEAAVNSSLPVGDAKGTLSAPRNLSRSVVGVLGAGRKFRVLWTASKDNGGLPVNYTVKLCRKDYSVCRNSGSPDCRVTNVVSPSKEFRCVLSKSDFSILPAVEFSEHNLCVEASNAAGKSETCIHAGPVDAYAATPHPPINFSVGLENGQFTVRWGERISWQQSMFMKRLYTVTYYPSSKKLKIKNEGKSAPSDRLGPLCTKTPAAEPINRPQVVAHKNYLFPENSAVRDIAVEWKLALPSSWNGAPGQFVIYCDYKKQKQKSLPKKCEYHANATANSTVLRGLNSGDDYRVYMDKCNEEGKCSGRGRSYLIEAVEGGDKRKPPKGFKFTKAQVAFISLKWRRERRPGLPPLDQIHYGEDEPDGQHEYSEISERKNEYDRVARQNERVDVV</sequence>
<accession>A0AAD9QW18</accession>
<reference evidence="3" key="1">
    <citation type="journal article" date="2023" name="G3 (Bethesda)">
        <title>Whole genome assembly and annotation of the endangered Caribbean coral Acropora cervicornis.</title>
        <authorList>
            <person name="Selwyn J.D."/>
            <person name="Vollmer S.V."/>
        </authorList>
    </citation>
    <scope>NUCLEOTIDE SEQUENCE</scope>
    <source>
        <strain evidence="3">K2</strain>
    </source>
</reference>
<feature type="signal peptide" evidence="2">
    <location>
        <begin position="1"/>
        <end position="29"/>
    </location>
</feature>
<gene>
    <name evidence="3" type="ORF">P5673_007512</name>
</gene>
<evidence type="ECO:0000313" key="3">
    <source>
        <dbReference type="EMBL" id="KAK2568466.1"/>
    </source>
</evidence>
<feature type="compositionally biased region" description="Basic and acidic residues" evidence="1">
    <location>
        <begin position="382"/>
        <end position="417"/>
    </location>
</feature>
<proteinExistence type="predicted"/>
<comment type="caution">
    <text evidence="3">The sequence shown here is derived from an EMBL/GenBank/DDBJ whole genome shotgun (WGS) entry which is preliminary data.</text>
</comment>
<keyword evidence="4" id="KW-1185">Reference proteome</keyword>
<keyword evidence="2" id="KW-0732">Signal</keyword>